<organism evidence="2 3">
    <name type="scientific">Kitasatospora atroaurantiaca</name>
    <dbReference type="NCBI Taxonomy" id="285545"/>
    <lineage>
        <taxon>Bacteria</taxon>
        <taxon>Bacillati</taxon>
        <taxon>Actinomycetota</taxon>
        <taxon>Actinomycetes</taxon>
        <taxon>Kitasatosporales</taxon>
        <taxon>Streptomycetaceae</taxon>
        <taxon>Kitasatospora</taxon>
    </lineage>
</organism>
<accession>A0A561EIP6</accession>
<name>A0A561EIP6_9ACTN</name>
<keyword evidence="1" id="KW-0732">Signal</keyword>
<evidence type="ECO:0000313" key="2">
    <source>
        <dbReference type="EMBL" id="TWE15496.1"/>
    </source>
</evidence>
<feature type="chain" id="PRO_5022128058" description="Peptidase inhibitor family I36" evidence="1">
    <location>
        <begin position="27"/>
        <end position="113"/>
    </location>
</feature>
<dbReference type="RefSeq" id="WP_145786990.1">
    <property type="nucleotide sequence ID" value="NZ_BAAABR010000028.1"/>
</dbReference>
<evidence type="ECO:0008006" key="4">
    <source>
        <dbReference type="Google" id="ProtNLM"/>
    </source>
</evidence>
<dbReference type="AlphaFoldDB" id="A0A561EIP6"/>
<dbReference type="OrthoDB" id="3542365at2"/>
<dbReference type="EMBL" id="VIVR01000001">
    <property type="protein sequence ID" value="TWE15496.1"/>
    <property type="molecule type" value="Genomic_DNA"/>
</dbReference>
<reference evidence="2 3" key="1">
    <citation type="submission" date="2019-06" db="EMBL/GenBank/DDBJ databases">
        <title>Sequencing the genomes of 1000 actinobacteria strains.</title>
        <authorList>
            <person name="Klenk H.-P."/>
        </authorList>
    </citation>
    <scope>NUCLEOTIDE SEQUENCE [LARGE SCALE GENOMIC DNA]</scope>
    <source>
        <strain evidence="2 3">DSM 41649</strain>
    </source>
</reference>
<gene>
    <name evidence="2" type="ORF">FB465_0393</name>
</gene>
<protein>
    <recommendedName>
        <fullName evidence="4">Peptidase inhibitor family I36</fullName>
    </recommendedName>
</protein>
<evidence type="ECO:0000313" key="3">
    <source>
        <dbReference type="Proteomes" id="UP000318416"/>
    </source>
</evidence>
<sequence length="113" mass="11889">MRLRNTVAAAVAAFALVLSAPGPALAADGEFTYTYLDEDGTARVGLLIDPESRECVNLPEADSDELPSAYAPKNRTGATATVFTAIDCDGDYYSLRPGGGASDRLKLRSVVFS</sequence>
<dbReference type="Proteomes" id="UP000318416">
    <property type="component" value="Unassembled WGS sequence"/>
</dbReference>
<proteinExistence type="predicted"/>
<keyword evidence="3" id="KW-1185">Reference proteome</keyword>
<feature type="signal peptide" evidence="1">
    <location>
        <begin position="1"/>
        <end position="26"/>
    </location>
</feature>
<evidence type="ECO:0000256" key="1">
    <source>
        <dbReference type="SAM" id="SignalP"/>
    </source>
</evidence>
<comment type="caution">
    <text evidence="2">The sequence shown here is derived from an EMBL/GenBank/DDBJ whole genome shotgun (WGS) entry which is preliminary data.</text>
</comment>